<accession>A0A4R1FVF3</accession>
<reference evidence="2 3" key="1">
    <citation type="submission" date="2019-03" db="EMBL/GenBank/DDBJ databases">
        <title>Genomic Encyclopedia of Type Strains, Phase IV (KMG-IV): sequencing the most valuable type-strain genomes for metagenomic binning, comparative biology and taxonomic classification.</title>
        <authorList>
            <person name="Goeker M."/>
        </authorList>
    </citation>
    <scope>NUCLEOTIDE SEQUENCE [LARGE SCALE GENOMIC DNA]</scope>
    <source>
        <strain evidence="2 3">DSM 44684</strain>
    </source>
</reference>
<dbReference type="EMBL" id="SMFR01000002">
    <property type="protein sequence ID" value="TCJ97739.1"/>
    <property type="molecule type" value="Genomic_DNA"/>
</dbReference>
<evidence type="ECO:0000313" key="3">
    <source>
        <dbReference type="Proteomes" id="UP000294856"/>
    </source>
</evidence>
<gene>
    <name evidence="2" type="ORF">DFR71_3788</name>
</gene>
<protein>
    <submittedName>
        <fullName evidence="2">Uncharacterized protein</fullName>
    </submittedName>
</protein>
<keyword evidence="3" id="KW-1185">Reference proteome</keyword>
<evidence type="ECO:0000313" key="2">
    <source>
        <dbReference type="EMBL" id="TCJ97739.1"/>
    </source>
</evidence>
<dbReference type="Proteomes" id="UP000294856">
    <property type="component" value="Unassembled WGS sequence"/>
</dbReference>
<dbReference type="STRING" id="1210063.GCA_001612665_01445"/>
<feature type="coiled-coil region" evidence="1">
    <location>
        <begin position="49"/>
        <end position="83"/>
    </location>
</feature>
<name>A0A4R1FVF3_9NOCA</name>
<evidence type="ECO:0000256" key="1">
    <source>
        <dbReference type="SAM" id="Coils"/>
    </source>
</evidence>
<sequence length="118" mass="13226">MRDIERVASVRRRSAEFSARSMPGRTPAEETLARSRAERAQLEQGRIFQADLIEEAEQLHEEIRLLHEELREVFRQLSNLRRRFTSLPPAPRLVGFQPIAVPPQLGAAGAGTAGRATA</sequence>
<comment type="caution">
    <text evidence="2">The sequence shown here is derived from an EMBL/GenBank/DDBJ whole genome shotgun (WGS) entry which is preliminary data.</text>
</comment>
<proteinExistence type="predicted"/>
<dbReference type="AlphaFoldDB" id="A0A4R1FVF3"/>
<keyword evidence="1" id="KW-0175">Coiled coil</keyword>
<organism evidence="2 3">
    <name type="scientific">Nocardia alba</name>
    <dbReference type="NCBI Taxonomy" id="225051"/>
    <lineage>
        <taxon>Bacteria</taxon>
        <taxon>Bacillati</taxon>
        <taxon>Actinomycetota</taxon>
        <taxon>Actinomycetes</taxon>
        <taxon>Mycobacteriales</taxon>
        <taxon>Nocardiaceae</taxon>
        <taxon>Nocardia</taxon>
    </lineage>
</organism>